<dbReference type="GeneID" id="38134379"/>
<keyword evidence="3" id="KW-1185">Reference proteome</keyword>
<feature type="region of interest" description="Disordered" evidence="1">
    <location>
        <begin position="58"/>
        <end position="85"/>
    </location>
</feature>
<feature type="compositionally biased region" description="Polar residues" evidence="1">
    <location>
        <begin position="71"/>
        <end position="85"/>
    </location>
</feature>
<gene>
    <name evidence="2" type="ORF">BDQ94DRAFT_142352</name>
</gene>
<dbReference type="RefSeq" id="XP_026627258.1">
    <property type="nucleotide sequence ID" value="XM_026766023.1"/>
</dbReference>
<name>A0A3F3Q687_9EURO</name>
<evidence type="ECO:0000313" key="2">
    <source>
        <dbReference type="EMBL" id="RDH34236.1"/>
    </source>
</evidence>
<accession>A0A3F3Q687</accession>
<reference evidence="2 3" key="1">
    <citation type="submission" date="2018-07" db="EMBL/GenBank/DDBJ databases">
        <title>The genomes of Aspergillus section Nigri reveals drivers in fungal speciation.</title>
        <authorList>
            <consortium name="DOE Joint Genome Institute"/>
            <person name="Vesth T.C."/>
            <person name="Nybo J."/>
            <person name="Theobald S."/>
            <person name="Brandl J."/>
            <person name="Frisvad J.C."/>
            <person name="Nielsen K.F."/>
            <person name="Lyhne E.K."/>
            <person name="Kogle M.E."/>
            <person name="Kuo A."/>
            <person name="Riley R."/>
            <person name="Clum A."/>
            <person name="Nolan M."/>
            <person name="Lipzen A."/>
            <person name="Salamov A."/>
            <person name="Henrissat B."/>
            <person name="Wiebenga A."/>
            <person name="De vries R.P."/>
            <person name="Grigoriev I.V."/>
            <person name="Mortensen U.H."/>
            <person name="Andersen M.R."/>
            <person name="Baker S.E."/>
        </authorList>
    </citation>
    <scope>NUCLEOTIDE SEQUENCE [LARGE SCALE GENOMIC DNA]</scope>
    <source>
        <strain evidence="2 3">CBS 139.54b</strain>
    </source>
</reference>
<sequence length="85" mass="9696">MWSSSEENAGFRGHYYDYYYYYYTFSGHTVGYCFSHRVYPTDKLDHAVNRRLNPYAHAHSQPPASCAWGSEGSTTETKGSNIGVP</sequence>
<feature type="non-terminal residue" evidence="2">
    <location>
        <position position="85"/>
    </location>
</feature>
<proteinExistence type="predicted"/>
<evidence type="ECO:0000313" key="3">
    <source>
        <dbReference type="Proteomes" id="UP000253729"/>
    </source>
</evidence>
<organism evidence="2 3">
    <name type="scientific">Aspergillus welwitschiae</name>
    <dbReference type="NCBI Taxonomy" id="1341132"/>
    <lineage>
        <taxon>Eukaryota</taxon>
        <taxon>Fungi</taxon>
        <taxon>Dikarya</taxon>
        <taxon>Ascomycota</taxon>
        <taxon>Pezizomycotina</taxon>
        <taxon>Eurotiomycetes</taxon>
        <taxon>Eurotiomycetidae</taxon>
        <taxon>Eurotiales</taxon>
        <taxon>Aspergillaceae</taxon>
        <taxon>Aspergillus</taxon>
        <taxon>Aspergillus subgen. Circumdati</taxon>
    </lineage>
</organism>
<dbReference type="AlphaFoldDB" id="A0A3F3Q687"/>
<protein>
    <submittedName>
        <fullName evidence="2">Uncharacterized protein</fullName>
    </submittedName>
</protein>
<dbReference type="EMBL" id="KZ852044">
    <property type="protein sequence ID" value="RDH34236.1"/>
    <property type="molecule type" value="Genomic_DNA"/>
</dbReference>
<evidence type="ECO:0000256" key="1">
    <source>
        <dbReference type="SAM" id="MobiDB-lite"/>
    </source>
</evidence>
<dbReference type="Proteomes" id="UP000253729">
    <property type="component" value="Unassembled WGS sequence"/>
</dbReference>